<dbReference type="InParanoid" id="A0A0D0CIJ1"/>
<dbReference type="Proteomes" id="UP000054538">
    <property type="component" value="Unassembled WGS sequence"/>
</dbReference>
<sequence>MWSAFPAYGMEPPGPLAVTTHKARFPAANFQVLTSPFKLQCPFICTGMPISTRLSEFVLFWILDTR</sequence>
<gene>
    <name evidence="1" type="ORF">PAXRUDRAFT_835838</name>
</gene>
<evidence type="ECO:0000313" key="1">
    <source>
        <dbReference type="EMBL" id="KIK74958.1"/>
    </source>
</evidence>
<protein>
    <submittedName>
        <fullName evidence="1">Uncharacterized protein</fullName>
    </submittedName>
</protein>
<dbReference type="EMBL" id="KN828447">
    <property type="protein sequence ID" value="KIK74958.1"/>
    <property type="molecule type" value="Genomic_DNA"/>
</dbReference>
<reference evidence="2" key="2">
    <citation type="submission" date="2015-01" db="EMBL/GenBank/DDBJ databases">
        <title>Evolutionary Origins and Diversification of the Mycorrhizal Mutualists.</title>
        <authorList>
            <consortium name="DOE Joint Genome Institute"/>
            <consortium name="Mycorrhizal Genomics Consortium"/>
            <person name="Kohler A."/>
            <person name="Kuo A."/>
            <person name="Nagy L.G."/>
            <person name="Floudas D."/>
            <person name="Copeland A."/>
            <person name="Barry K.W."/>
            <person name="Cichocki N."/>
            <person name="Veneault-Fourrey C."/>
            <person name="LaButti K."/>
            <person name="Lindquist E.A."/>
            <person name="Lipzen A."/>
            <person name="Lundell T."/>
            <person name="Morin E."/>
            <person name="Murat C."/>
            <person name="Riley R."/>
            <person name="Ohm R."/>
            <person name="Sun H."/>
            <person name="Tunlid A."/>
            <person name="Henrissat B."/>
            <person name="Grigoriev I.V."/>
            <person name="Hibbett D.S."/>
            <person name="Martin F."/>
        </authorList>
    </citation>
    <scope>NUCLEOTIDE SEQUENCE [LARGE SCALE GENOMIC DNA]</scope>
    <source>
        <strain evidence="2">Ve08.2h10</strain>
    </source>
</reference>
<proteinExistence type="predicted"/>
<accession>A0A0D0CIJ1</accession>
<reference evidence="1 2" key="1">
    <citation type="submission" date="2014-04" db="EMBL/GenBank/DDBJ databases">
        <authorList>
            <consortium name="DOE Joint Genome Institute"/>
            <person name="Kuo A."/>
            <person name="Kohler A."/>
            <person name="Jargeat P."/>
            <person name="Nagy L.G."/>
            <person name="Floudas D."/>
            <person name="Copeland A."/>
            <person name="Barry K.W."/>
            <person name="Cichocki N."/>
            <person name="Veneault-Fourrey C."/>
            <person name="LaButti K."/>
            <person name="Lindquist E.A."/>
            <person name="Lipzen A."/>
            <person name="Lundell T."/>
            <person name="Morin E."/>
            <person name="Murat C."/>
            <person name="Sun H."/>
            <person name="Tunlid A."/>
            <person name="Henrissat B."/>
            <person name="Grigoriev I.V."/>
            <person name="Hibbett D.S."/>
            <person name="Martin F."/>
            <person name="Nordberg H.P."/>
            <person name="Cantor M.N."/>
            <person name="Hua S.X."/>
        </authorList>
    </citation>
    <scope>NUCLEOTIDE SEQUENCE [LARGE SCALE GENOMIC DNA]</scope>
    <source>
        <strain evidence="1 2">Ve08.2h10</strain>
    </source>
</reference>
<organism evidence="1 2">
    <name type="scientific">Paxillus rubicundulus Ve08.2h10</name>
    <dbReference type="NCBI Taxonomy" id="930991"/>
    <lineage>
        <taxon>Eukaryota</taxon>
        <taxon>Fungi</taxon>
        <taxon>Dikarya</taxon>
        <taxon>Basidiomycota</taxon>
        <taxon>Agaricomycotina</taxon>
        <taxon>Agaricomycetes</taxon>
        <taxon>Agaricomycetidae</taxon>
        <taxon>Boletales</taxon>
        <taxon>Paxilineae</taxon>
        <taxon>Paxillaceae</taxon>
        <taxon>Paxillus</taxon>
    </lineage>
</organism>
<keyword evidence="2" id="KW-1185">Reference proteome</keyword>
<evidence type="ECO:0000313" key="2">
    <source>
        <dbReference type="Proteomes" id="UP000054538"/>
    </source>
</evidence>
<name>A0A0D0CIJ1_9AGAM</name>
<dbReference type="HOGENOM" id="CLU_2831913_0_0_1"/>
<dbReference type="AlphaFoldDB" id="A0A0D0CIJ1"/>